<dbReference type="OrthoDB" id="4569631at2"/>
<dbReference type="RefSeq" id="WP_048632026.1">
    <property type="nucleotide sequence ID" value="NZ_CVQQ01000005.1"/>
</dbReference>
<evidence type="ECO:0000313" key="3">
    <source>
        <dbReference type="Proteomes" id="UP000279306"/>
    </source>
</evidence>
<keyword evidence="1" id="KW-0732">Signal</keyword>
<dbReference type="KEGG" id="mauu:NCTC10437_03851"/>
<dbReference type="Proteomes" id="UP000279306">
    <property type="component" value="Chromosome"/>
</dbReference>
<sequence>MMKQLLVAGTCTLAVMASAGVAHAEEVRVVDANGVPLSWDSQEACQADGPNIALANPEEDAQYPYFICRAGDDGLWYLFNSDTQG</sequence>
<proteinExistence type="predicted"/>
<organism evidence="2 3">
    <name type="scientific">Mycolicibacterium aurum</name>
    <name type="common">Mycobacterium aurum</name>
    <dbReference type="NCBI Taxonomy" id="1791"/>
    <lineage>
        <taxon>Bacteria</taxon>
        <taxon>Bacillati</taxon>
        <taxon>Actinomycetota</taxon>
        <taxon>Actinomycetes</taxon>
        <taxon>Mycobacteriales</taxon>
        <taxon>Mycobacteriaceae</taxon>
        <taxon>Mycolicibacterium</taxon>
    </lineage>
</organism>
<name>A0A3S4TDR1_MYCAU</name>
<keyword evidence="3" id="KW-1185">Reference proteome</keyword>
<evidence type="ECO:0000256" key="1">
    <source>
        <dbReference type="SAM" id="SignalP"/>
    </source>
</evidence>
<dbReference type="AlphaFoldDB" id="A0A3S4TDR1"/>
<accession>A0A3S4TDR1</accession>
<feature type="chain" id="PRO_5018760533" description="Secreted protein" evidence="1">
    <location>
        <begin position="25"/>
        <end position="85"/>
    </location>
</feature>
<reference evidence="2 3" key="1">
    <citation type="submission" date="2018-12" db="EMBL/GenBank/DDBJ databases">
        <authorList>
            <consortium name="Pathogen Informatics"/>
        </authorList>
    </citation>
    <scope>NUCLEOTIDE SEQUENCE [LARGE SCALE GENOMIC DNA]</scope>
    <source>
        <strain evidence="2 3">NCTC10437</strain>
    </source>
</reference>
<feature type="signal peptide" evidence="1">
    <location>
        <begin position="1"/>
        <end position="24"/>
    </location>
</feature>
<protein>
    <recommendedName>
        <fullName evidence="4">Secreted protein</fullName>
    </recommendedName>
</protein>
<dbReference type="EMBL" id="LR134356">
    <property type="protein sequence ID" value="VEG56849.1"/>
    <property type="molecule type" value="Genomic_DNA"/>
</dbReference>
<gene>
    <name evidence="2" type="ORF">NCTC10437_03851</name>
</gene>
<evidence type="ECO:0008006" key="4">
    <source>
        <dbReference type="Google" id="ProtNLM"/>
    </source>
</evidence>
<evidence type="ECO:0000313" key="2">
    <source>
        <dbReference type="EMBL" id="VEG56849.1"/>
    </source>
</evidence>